<dbReference type="EMBL" id="FWWW01000036">
    <property type="protein sequence ID" value="SMB82861.1"/>
    <property type="molecule type" value="Genomic_DNA"/>
</dbReference>
<gene>
    <name evidence="1" type="ORF">SAMN00120144_2232</name>
</gene>
<sequence length="211" mass="23788">MSASLSSVVAPERLASAYTYVTYRQLIDELMAQNLTTGTNQTEQILQYARLNVQRMRRVDKTIVLLPELREAVANLQNKYVWLTLTEGWCGDAAQIVPVIEAIVKAANGKLESRYLLRDENLDLMDRYLTDGGRSIPKLIVLHADTLAEAATWGPRPVPVQAMFLELKSQNLPFEDFATQLHSWYAHDKTQSTQGELLELVRALELADGTR</sequence>
<accession>A0A1W1UPY4</accession>
<dbReference type="AlphaFoldDB" id="A0A1W1UPY4"/>
<protein>
    <recommendedName>
        <fullName evidence="3">Thioredoxin family protein</fullName>
    </recommendedName>
</protein>
<dbReference type="InterPro" id="IPR036249">
    <property type="entry name" value="Thioredoxin-like_sf"/>
</dbReference>
<evidence type="ECO:0008006" key="3">
    <source>
        <dbReference type="Google" id="ProtNLM"/>
    </source>
</evidence>
<evidence type="ECO:0000313" key="1">
    <source>
        <dbReference type="EMBL" id="SMB82861.1"/>
    </source>
</evidence>
<name>A0A1W1UPY4_9BACT</name>
<dbReference type="OrthoDB" id="6120799at2"/>
<dbReference type="SUPFAM" id="SSF52833">
    <property type="entry name" value="Thioredoxin-like"/>
    <property type="match status" value="1"/>
</dbReference>
<dbReference type="Pfam" id="PF14595">
    <property type="entry name" value="Thioredoxin_9"/>
    <property type="match status" value="1"/>
</dbReference>
<proteinExistence type="predicted"/>
<dbReference type="RefSeq" id="WP_084443530.1">
    <property type="nucleotide sequence ID" value="NZ_FWWW01000036.1"/>
</dbReference>
<reference evidence="1 2" key="1">
    <citation type="submission" date="2017-04" db="EMBL/GenBank/DDBJ databases">
        <authorList>
            <person name="Afonso C.L."/>
            <person name="Miller P.J."/>
            <person name="Scott M.A."/>
            <person name="Spackman E."/>
            <person name="Goraichik I."/>
            <person name="Dimitrov K.M."/>
            <person name="Suarez D.L."/>
            <person name="Swayne D.E."/>
        </authorList>
    </citation>
    <scope>NUCLEOTIDE SEQUENCE [LARGE SCALE GENOMIC DNA]</scope>
    <source>
        <strain evidence="1 2">DSM 11622</strain>
    </source>
</reference>
<evidence type="ECO:0000313" key="2">
    <source>
        <dbReference type="Proteomes" id="UP000192266"/>
    </source>
</evidence>
<dbReference type="Proteomes" id="UP000192266">
    <property type="component" value="Unassembled WGS sequence"/>
</dbReference>
<organism evidence="1 2">
    <name type="scientific">Hymenobacter roseosalivarius DSM 11622</name>
    <dbReference type="NCBI Taxonomy" id="645990"/>
    <lineage>
        <taxon>Bacteria</taxon>
        <taxon>Pseudomonadati</taxon>
        <taxon>Bacteroidota</taxon>
        <taxon>Cytophagia</taxon>
        <taxon>Cytophagales</taxon>
        <taxon>Hymenobacteraceae</taxon>
        <taxon>Hymenobacter</taxon>
    </lineage>
</organism>
<dbReference type="Gene3D" id="3.40.30.10">
    <property type="entry name" value="Glutaredoxin"/>
    <property type="match status" value="1"/>
</dbReference>
<keyword evidence="2" id="KW-1185">Reference proteome</keyword>
<dbReference type="STRING" id="645990.SAMN00120144_2232"/>